<keyword evidence="10 12" id="KW-0472">Membrane</keyword>
<keyword evidence="6 12" id="KW-0812">Transmembrane</keyword>
<evidence type="ECO:0000256" key="7">
    <source>
        <dbReference type="ARBA" id="ARBA00022989"/>
    </source>
</evidence>
<dbReference type="PANTHER" id="PTHR10110">
    <property type="entry name" value="SODIUM/HYDROGEN EXCHANGER"/>
    <property type="match status" value="1"/>
</dbReference>
<keyword evidence="4" id="KW-0050">Antiport</keyword>
<dbReference type="Pfam" id="PF00999">
    <property type="entry name" value="Na_H_Exchanger"/>
    <property type="match status" value="1"/>
</dbReference>
<evidence type="ECO:0000256" key="1">
    <source>
        <dbReference type="ARBA" id="ARBA00004651"/>
    </source>
</evidence>
<feature type="transmembrane region" description="Helical" evidence="12">
    <location>
        <begin position="97"/>
        <end position="120"/>
    </location>
</feature>
<sequence>MFELFVGIIALSAFLSYLNAKFLKLPETIGVMILSIIVSLLFAASYFIDNTYFHEVTAFARSIDFKTILFDFLLGVLLFAGAIHVNLKGLLKEKSPVLIYATFGVIASTFIIGTLFYFLAKIIGLEISYLYSLVFGALISPTDPVAVLALLKKAGAPKHMEIKIIGESLFNDGVGIVVFLSILSLATMMHEFDITHIASEFGKEAGGGLLLGFIFGQIGKRCIQSVNKEPVIAVHISLAIVLGGYVLSNWLHISGAIAMVIAGLIIGHGLHNESVSENLRNHMNIFWKVLDEVFNAVLFVLIGIVMITLDFNIYHLVLGILSIFGVLFSRYITVLMSNLFLKKSNRATKKESVILTWAGLRGGISIALALSLPEGEIKDIIVYATYVVVVFSIIAQGLTVERLINKLLK</sequence>
<feature type="domain" description="Cation/H+ exchanger transmembrane" evidence="13">
    <location>
        <begin position="11"/>
        <end position="405"/>
    </location>
</feature>
<feature type="transmembrane region" description="Helical" evidence="12">
    <location>
        <begin position="380"/>
        <end position="400"/>
    </location>
</feature>
<feature type="transmembrane region" description="Helical" evidence="12">
    <location>
        <begin position="127"/>
        <end position="149"/>
    </location>
</feature>
<keyword evidence="9" id="KW-0406">Ion transport</keyword>
<comment type="subcellular location">
    <subcellularLocation>
        <location evidence="1">Cell membrane</location>
        <topology evidence="1">Multi-pass membrane protein</topology>
    </subcellularLocation>
</comment>
<keyword evidence="5" id="KW-1003">Cell membrane</keyword>
<evidence type="ECO:0000256" key="10">
    <source>
        <dbReference type="ARBA" id="ARBA00023136"/>
    </source>
</evidence>
<name>A0ABU2YM92_9FLAO</name>
<dbReference type="Proteomes" id="UP001259492">
    <property type="component" value="Unassembled WGS sequence"/>
</dbReference>
<evidence type="ECO:0000256" key="3">
    <source>
        <dbReference type="ARBA" id="ARBA00022448"/>
    </source>
</evidence>
<keyword evidence="8" id="KW-0915">Sodium</keyword>
<evidence type="ECO:0000256" key="4">
    <source>
        <dbReference type="ARBA" id="ARBA00022449"/>
    </source>
</evidence>
<comment type="similarity">
    <text evidence="2">Belongs to the monovalent cation:proton antiporter 1 (CPA1) transporter (TC 2.A.36) family.</text>
</comment>
<evidence type="ECO:0000256" key="6">
    <source>
        <dbReference type="ARBA" id="ARBA00022692"/>
    </source>
</evidence>
<evidence type="ECO:0000256" key="8">
    <source>
        <dbReference type="ARBA" id="ARBA00023053"/>
    </source>
</evidence>
<keyword evidence="11" id="KW-0739">Sodium transport</keyword>
<feature type="transmembrane region" description="Helical" evidence="12">
    <location>
        <begin position="30"/>
        <end position="48"/>
    </location>
</feature>
<gene>
    <name evidence="14" type="ORF">RM697_10100</name>
</gene>
<organism evidence="14 15">
    <name type="scientific">Microcosmobacter mediterraneus</name>
    <dbReference type="NCBI Taxonomy" id="3075607"/>
    <lineage>
        <taxon>Bacteria</taxon>
        <taxon>Pseudomonadati</taxon>
        <taxon>Bacteroidota</taxon>
        <taxon>Flavobacteriia</taxon>
        <taxon>Flavobacteriales</taxon>
        <taxon>Flavobacteriaceae</taxon>
        <taxon>Microcosmobacter</taxon>
    </lineage>
</organism>
<feature type="transmembrane region" description="Helical" evidence="12">
    <location>
        <begin position="320"/>
        <end position="341"/>
    </location>
</feature>
<feature type="transmembrane region" description="Helical" evidence="12">
    <location>
        <begin position="293"/>
        <end position="314"/>
    </location>
</feature>
<protein>
    <submittedName>
        <fullName evidence="14">Sodium:proton antiporter</fullName>
    </submittedName>
</protein>
<dbReference type="PANTHER" id="PTHR10110:SF195">
    <property type="entry name" value="NA(+)_H(+) ANTIPORTER NHAS2"/>
    <property type="match status" value="1"/>
</dbReference>
<dbReference type="InterPro" id="IPR006153">
    <property type="entry name" value="Cation/H_exchanger_TM"/>
</dbReference>
<evidence type="ECO:0000313" key="14">
    <source>
        <dbReference type="EMBL" id="MDT0559001.1"/>
    </source>
</evidence>
<feature type="transmembrane region" description="Helical" evidence="12">
    <location>
        <begin position="353"/>
        <end position="374"/>
    </location>
</feature>
<feature type="transmembrane region" description="Helical" evidence="12">
    <location>
        <begin position="169"/>
        <end position="189"/>
    </location>
</feature>
<evidence type="ECO:0000256" key="5">
    <source>
        <dbReference type="ARBA" id="ARBA00022475"/>
    </source>
</evidence>
<keyword evidence="7 12" id="KW-1133">Transmembrane helix</keyword>
<keyword evidence="15" id="KW-1185">Reference proteome</keyword>
<dbReference type="EMBL" id="JAVRIA010000005">
    <property type="protein sequence ID" value="MDT0559001.1"/>
    <property type="molecule type" value="Genomic_DNA"/>
</dbReference>
<proteinExistence type="inferred from homology"/>
<reference evidence="14 15" key="1">
    <citation type="submission" date="2023-09" db="EMBL/GenBank/DDBJ databases">
        <authorList>
            <person name="Rey-Velasco X."/>
        </authorList>
    </citation>
    <scope>NUCLEOTIDE SEQUENCE [LARGE SCALE GENOMIC DNA]</scope>
    <source>
        <strain evidence="14 15">W332</strain>
    </source>
</reference>
<evidence type="ECO:0000256" key="9">
    <source>
        <dbReference type="ARBA" id="ARBA00023065"/>
    </source>
</evidence>
<dbReference type="Gene3D" id="6.10.140.1330">
    <property type="match status" value="1"/>
</dbReference>
<comment type="caution">
    <text evidence="14">The sequence shown here is derived from an EMBL/GenBank/DDBJ whole genome shotgun (WGS) entry which is preliminary data.</text>
</comment>
<evidence type="ECO:0000259" key="13">
    <source>
        <dbReference type="Pfam" id="PF00999"/>
    </source>
</evidence>
<feature type="transmembrane region" description="Helical" evidence="12">
    <location>
        <begin position="68"/>
        <end position="85"/>
    </location>
</feature>
<evidence type="ECO:0000256" key="2">
    <source>
        <dbReference type="ARBA" id="ARBA00007367"/>
    </source>
</evidence>
<evidence type="ECO:0000313" key="15">
    <source>
        <dbReference type="Proteomes" id="UP001259492"/>
    </source>
</evidence>
<keyword evidence="3" id="KW-0813">Transport</keyword>
<accession>A0ABU2YM92</accession>
<dbReference type="RefSeq" id="WP_311427766.1">
    <property type="nucleotide sequence ID" value="NZ_JAVRIA010000005.1"/>
</dbReference>
<evidence type="ECO:0000256" key="12">
    <source>
        <dbReference type="SAM" id="Phobius"/>
    </source>
</evidence>
<evidence type="ECO:0000256" key="11">
    <source>
        <dbReference type="ARBA" id="ARBA00023201"/>
    </source>
</evidence>
<feature type="transmembrane region" description="Helical" evidence="12">
    <location>
        <begin position="253"/>
        <end position="272"/>
    </location>
</feature>
<dbReference type="InterPro" id="IPR018422">
    <property type="entry name" value="Cation/H_exchanger_CPA1"/>
</dbReference>